<name>A0A166RPW5_9AGAM</name>
<proteinExistence type="predicted"/>
<accession>A0A166RPW5</accession>
<evidence type="ECO:0000313" key="2">
    <source>
        <dbReference type="EMBL" id="KZP28517.1"/>
    </source>
</evidence>
<dbReference type="EMBL" id="KV417503">
    <property type="protein sequence ID" value="KZP28517.1"/>
    <property type="molecule type" value="Genomic_DNA"/>
</dbReference>
<dbReference type="AlphaFoldDB" id="A0A166RPW5"/>
<evidence type="ECO:0000313" key="3">
    <source>
        <dbReference type="Proteomes" id="UP000076532"/>
    </source>
</evidence>
<keyword evidence="1" id="KW-0732">Signal</keyword>
<reference evidence="2 3" key="1">
    <citation type="journal article" date="2016" name="Mol. Biol. Evol.">
        <title>Comparative Genomics of Early-Diverging Mushroom-Forming Fungi Provides Insights into the Origins of Lignocellulose Decay Capabilities.</title>
        <authorList>
            <person name="Nagy L.G."/>
            <person name="Riley R."/>
            <person name="Tritt A."/>
            <person name="Adam C."/>
            <person name="Daum C."/>
            <person name="Floudas D."/>
            <person name="Sun H."/>
            <person name="Yadav J.S."/>
            <person name="Pangilinan J."/>
            <person name="Larsson K.H."/>
            <person name="Matsuura K."/>
            <person name="Barry K."/>
            <person name="Labutti K."/>
            <person name="Kuo R."/>
            <person name="Ohm R.A."/>
            <person name="Bhattacharya S.S."/>
            <person name="Shirouzu T."/>
            <person name="Yoshinaga Y."/>
            <person name="Martin F.M."/>
            <person name="Grigoriev I.V."/>
            <person name="Hibbett D.S."/>
        </authorList>
    </citation>
    <scope>NUCLEOTIDE SEQUENCE [LARGE SCALE GENOMIC DNA]</scope>
    <source>
        <strain evidence="2 3">CBS 109695</strain>
    </source>
</reference>
<feature type="chain" id="PRO_5007879210" evidence="1">
    <location>
        <begin position="28"/>
        <end position="85"/>
    </location>
</feature>
<keyword evidence="3" id="KW-1185">Reference proteome</keyword>
<organism evidence="2 3">
    <name type="scientific">Athelia psychrophila</name>
    <dbReference type="NCBI Taxonomy" id="1759441"/>
    <lineage>
        <taxon>Eukaryota</taxon>
        <taxon>Fungi</taxon>
        <taxon>Dikarya</taxon>
        <taxon>Basidiomycota</taxon>
        <taxon>Agaricomycotina</taxon>
        <taxon>Agaricomycetes</taxon>
        <taxon>Agaricomycetidae</taxon>
        <taxon>Atheliales</taxon>
        <taxon>Atheliaceae</taxon>
        <taxon>Athelia</taxon>
    </lineage>
</organism>
<gene>
    <name evidence="2" type="ORF">FIBSPDRAFT_1039623</name>
</gene>
<dbReference type="Proteomes" id="UP000076532">
    <property type="component" value="Unassembled WGS sequence"/>
</dbReference>
<protein>
    <submittedName>
        <fullName evidence="2">Uncharacterized protein</fullName>
    </submittedName>
</protein>
<sequence length="85" mass="8619">MSFSTSQVPRVFCIAILFLCIAQIVSCSPVSPTNVAVVAIANHDPAPNGTTSSTLKETNAALAQIQPGAFSVATAVALFGALSLV</sequence>
<feature type="signal peptide" evidence="1">
    <location>
        <begin position="1"/>
        <end position="27"/>
    </location>
</feature>
<evidence type="ECO:0000256" key="1">
    <source>
        <dbReference type="SAM" id="SignalP"/>
    </source>
</evidence>